<proteinExistence type="inferred from homology"/>
<keyword evidence="3" id="KW-1185">Reference proteome</keyword>
<evidence type="ECO:0000313" key="2">
    <source>
        <dbReference type="EMBL" id="KSA00750.1"/>
    </source>
</evidence>
<comment type="similarity">
    <text evidence="1">Belongs to the cyclic nucleotide phosphodiesterase class-II family.</text>
</comment>
<dbReference type="PRINTS" id="PR00388">
    <property type="entry name" value="PDIESTERASE2"/>
</dbReference>
<dbReference type="RefSeq" id="XP_015466852.1">
    <property type="nucleotide sequence ID" value="XM_015612290.1"/>
</dbReference>
<sequence>MSFEITFLGASGGPIEGVTCSMLLKPSSVSYNDILSNNLPNELICIDAGSGIGLLSELIYNELHDISPLSRQLRIYNNMLSLEQCFKTKITRPFAELSNSISPYEQSQEIFKLMNNYLISHAHMDHIAGLVINSASFCQESPKNVYGSKGTIDALQRHIFNGLVWPNMAKFNMVKLSSHEYWQTFSINDTYSVTIFDLSHGKMLSNDEKTSQRAESPNYLHNSYDDNFENYHNYISSAFLVTHELSNSSVLIFGDFESDAVSRLGKNKRIWCKIAPMFLQPEKQLKGIILECSTCQIVSTNELYGHIMPTHLINELRALNDEILAILPSSSRQNVTPLAGFNVVINHVKETPNLSDPRREILHELEVLNDKYKLGIHFSIALNGASIVL</sequence>
<dbReference type="EMBL" id="LMYN01000075">
    <property type="protein sequence ID" value="KSA00750.1"/>
    <property type="molecule type" value="Genomic_DNA"/>
</dbReference>
<dbReference type="PIRSF" id="PIRSF000962">
    <property type="entry name" value="Cyc_nuc_PDEase"/>
    <property type="match status" value="1"/>
</dbReference>
<dbReference type="GO" id="GO:0047555">
    <property type="term" value="F:3',5'-cyclic-GMP phosphodiesterase activity"/>
    <property type="evidence" value="ECO:0007669"/>
    <property type="project" value="TreeGrafter"/>
</dbReference>
<gene>
    <name evidence="2" type="ORF">AC631_03461</name>
</gene>
<dbReference type="Proteomes" id="UP000054251">
    <property type="component" value="Unassembled WGS sequence"/>
</dbReference>
<dbReference type="GeneID" id="26840470"/>
<keyword evidence="1" id="KW-0114">cAMP</keyword>
<dbReference type="PANTHER" id="PTHR28283">
    <property type="entry name" value="3',5'-CYCLIC-NUCLEOTIDE PHOSPHODIESTERASE 1"/>
    <property type="match status" value="1"/>
</dbReference>
<organism evidence="2 3">
    <name type="scientific">Debaryomyces fabryi</name>
    <dbReference type="NCBI Taxonomy" id="58627"/>
    <lineage>
        <taxon>Eukaryota</taxon>
        <taxon>Fungi</taxon>
        <taxon>Dikarya</taxon>
        <taxon>Ascomycota</taxon>
        <taxon>Saccharomycotina</taxon>
        <taxon>Pichiomycetes</taxon>
        <taxon>Debaryomycetaceae</taxon>
        <taxon>Debaryomyces</taxon>
    </lineage>
</organism>
<comment type="caution">
    <text evidence="2">The sequence shown here is derived from an EMBL/GenBank/DDBJ whole genome shotgun (WGS) entry which is preliminary data.</text>
</comment>
<dbReference type="OrthoDB" id="258495at2759"/>
<dbReference type="InterPro" id="IPR000396">
    <property type="entry name" value="Pdiesterase2"/>
</dbReference>
<accession>A0A0V1PWW6</accession>
<dbReference type="GO" id="GO:1902660">
    <property type="term" value="P:negative regulation of glucose mediated signaling pathway"/>
    <property type="evidence" value="ECO:0007669"/>
    <property type="project" value="TreeGrafter"/>
</dbReference>
<name>A0A0V1PWW6_9ASCO</name>
<protein>
    <recommendedName>
        <fullName evidence="4">3',5'-cyclic-nucleotide phosphodiesterase</fullName>
    </recommendedName>
</protein>
<evidence type="ECO:0000313" key="3">
    <source>
        <dbReference type="Proteomes" id="UP000054251"/>
    </source>
</evidence>
<dbReference type="SUPFAM" id="SSF56281">
    <property type="entry name" value="Metallo-hydrolase/oxidoreductase"/>
    <property type="match status" value="1"/>
</dbReference>
<dbReference type="InterPro" id="IPR036866">
    <property type="entry name" value="RibonucZ/Hydroxyglut_hydro"/>
</dbReference>
<evidence type="ECO:0008006" key="4">
    <source>
        <dbReference type="Google" id="ProtNLM"/>
    </source>
</evidence>
<dbReference type="GO" id="GO:0004115">
    <property type="term" value="F:3',5'-cyclic-AMP phosphodiesterase activity"/>
    <property type="evidence" value="ECO:0007669"/>
    <property type="project" value="UniProtKB-UniRule"/>
</dbReference>
<dbReference type="PANTHER" id="PTHR28283:SF1">
    <property type="entry name" value="3',5'-CYCLIC-NUCLEOTIDE PHOSPHODIESTERASE 1"/>
    <property type="match status" value="1"/>
</dbReference>
<reference evidence="2 3" key="1">
    <citation type="submission" date="2015-11" db="EMBL/GenBank/DDBJ databases">
        <title>The genome of Debaryomyces fabryi.</title>
        <authorList>
            <person name="Tafer H."/>
            <person name="Lopandic K."/>
        </authorList>
    </citation>
    <scope>NUCLEOTIDE SEQUENCE [LARGE SCALE GENOMIC DNA]</scope>
    <source>
        <strain evidence="2 3">CBS 789</strain>
    </source>
</reference>
<dbReference type="CDD" id="cd07735">
    <property type="entry name" value="class_II_PDE_MBL-fold"/>
    <property type="match status" value="1"/>
</dbReference>
<dbReference type="GO" id="GO:0006198">
    <property type="term" value="P:cAMP catabolic process"/>
    <property type="evidence" value="ECO:0007669"/>
    <property type="project" value="UniProtKB-UniRule"/>
</dbReference>
<keyword evidence="1" id="KW-0378">Hydrolase</keyword>
<dbReference type="Pfam" id="PF02112">
    <property type="entry name" value="PDEase_II"/>
    <property type="match status" value="1"/>
</dbReference>
<dbReference type="Gene3D" id="3.60.15.10">
    <property type="entry name" value="Ribonuclease Z/Hydroxyacylglutathione hydrolase-like"/>
    <property type="match status" value="1"/>
</dbReference>
<dbReference type="AlphaFoldDB" id="A0A0V1PWW6"/>
<evidence type="ECO:0000256" key="1">
    <source>
        <dbReference type="PIRNR" id="PIRNR000962"/>
    </source>
</evidence>